<proteinExistence type="predicted"/>
<name>A0A916PC37_MYCTX</name>
<dbReference type="AlphaFoldDB" id="A0A916PC37"/>
<dbReference type="Proteomes" id="UP000039021">
    <property type="component" value="Unassembled WGS sequence"/>
</dbReference>
<gene>
    <name evidence="1" type="ORF">ERS007739_03202</name>
</gene>
<reference evidence="2" key="1">
    <citation type="submission" date="2015-03" db="EMBL/GenBank/DDBJ databases">
        <authorList>
            <consortium name="Pathogen Informatics"/>
        </authorList>
    </citation>
    <scope>NUCLEOTIDE SEQUENCE [LARGE SCALE GENOMIC DNA]</scope>
    <source>
        <strain evidence="2">N09902308</strain>
    </source>
</reference>
<dbReference type="EMBL" id="CSBK01001613">
    <property type="protein sequence ID" value="COY91556.1"/>
    <property type="molecule type" value="Genomic_DNA"/>
</dbReference>
<organism evidence="1 2">
    <name type="scientific">Mycobacterium tuberculosis</name>
    <dbReference type="NCBI Taxonomy" id="1773"/>
    <lineage>
        <taxon>Bacteria</taxon>
        <taxon>Bacillati</taxon>
        <taxon>Actinomycetota</taxon>
        <taxon>Actinomycetes</taxon>
        <taxon>Mycobacteriales</taxon>
        <taxon>Mycobacteriaceae</taxon>
        <taxon>Mycobacterium</taxon>
        <taxon>Mycobacterium tuberculosis complex</taxon>
    </lineage>
</organism>
<comment type="caution">
    <text evidence="1">The sequence shown here is derived from an EMBL/GenBank/DDBJ whole genome shotgun (WGS) entry which is preliminary data.</text>
</comment>
<accession>A0A916PC37</accession>
<sequence>MVVTMRIISTGPMMIPQGPNMVIPANTDSNISAEFSRASRGTRIGRRTLSMLVTTSRCHSSTKIPPAILP</sequence>
<evidence type="ECO:0000313" key="2">
    <source>
        <dbReference type="Proteomes" id="UP000039021"/>
    </source>
</evidence>
<evidence type="ECO:0000313" key="1">
    <source>
        <dbReference type="EMBL" id="COY91556.1"/>
    </source>
</evidence>
<protein>
    <submittedName>
        <fullName evidence="1">Uncharacterized protein</fullName>
    </submittedName>
</protein>